<comment type="caution">
    <text evidence="6">Lacks conserved residue(s) required for the propagation of feature annotation.</text>
</comment>
<reference evidence="9 10" key="1">
    <citation type="submission" date="2014-04" db="EMBL/GenBank/DDBJ databases">
        <title>Comparative Genomics of Cryptosporidium Species.</title>
        <authorList>
            <person name="Silva J.C."/>
            <person name="Su Q."/>
            <person name="Chalmers R."/>
            <person name="Chibucos M.C."/>
            <person name="Elwin K."/>
            <person name="Godinez A."/>
            <person name="Guo F."/>
            <person name="Huynh K."/>
            <person name="Orvis J."/>
            <person name="Ott S."/>
            <person name="Sadzewicz L."/>
            <person name="Sengamalay N."/>
            <person name="Shetty A."/>
            <person name="Sun M."/>
            <person name="Tallon L."/>
            <person name="Xiao L."/>
            <person name="Zhang H."/>
            <person name="Fraser C.M."/>
            <person name="Zhu G."/>
            <person name="Kissinger J."/>
            <person name="Widmer G."/>
        </authorList>
    </citation>
    <scope>NUCLEOTIDE SEQUENCE [LARGE SCALE GENOMIC DNA]</scope>
    <source>
        <strain evidence="9 10">UKMEL1</strain>
    </source>
</reference>
<accession>A0A2P4YYY1</accession>
<keyword evidence="3" id="KW-0732">Signal</keyword>
<comment type="caution">
    <text evidence="9">The sequence shown here is derived from an EMBL/GenBank/DDBJ whole genome shotgun (WGS) entry which is preliminary data.</text>
</comment>
<dbReference type="AlphaFoldDB" id="A0A2P4YYY1"/>
<dbReference type="PROSITE" id="PS50092">
    <property type="entry name" value="TSP1"/>
    <property type="match status" value="3"/>
</dbReference>
<evidence type="ECO:0000256" key="5">
    <source>
        <dbReference type="ARBA" id="ARBA00023157"/>
    </source>
</evidence>
<evidence type="ECO:0000256" key="3">
    <source>
        <dbReference type="ARBA" id="ARBA00022729"/>
    </source>
</evidence>
<evidence type="ECO:0000256" key="6">
    <source>
        <dbReference type="PROSITE-ProRule" id="PRU00076"/>
    </source>
</evidence>
<dbReference type="Pfam" id="PF00090">
    <property type="entry name" value="TSP_1"/>
    <property type="match status" value="3"/>
</dbReference>
<dbReference type="SUPFAM" id="SSF57196">
    <property type="entry name" value="EGF/Laminin"/>
    <property type="match status" value="1"/>
</dbReference>
<dbReference type="InterPro" id="IPR036383">
    <property type="entry name" value="TSP1_rpt_sf"/>
</dbReference>
<dbReference type="SMART" id="SM00209">
    <property type="entry name" value="TSP1"/>
    <property type="match status" value="3"/>
</dbReference>
<evidence type="ECO:0000256" key="4">
    <source>
        <dbReference type="ARBA" id="ARBA00022737"/>
    </source>
</evidence>
<sequence>MLGFRQYDLKFLKMRRILYLVLINYILIFNFLEINSLPPSFNWAKAWRDITSEGLVYTFSSNKLPWYSGVSFRIVGKFNAENNKETLVTIQNGDLYHCKLMINFETQTVDVESTGYTAEERWARSYAYFPFPYKPKLMDLDLVVEKLRWPGGFYFYISGSGPYYPCYSIVYSNVNKLTFGNGYNNFSNYKITRNVPLADPYRRTYFWDEFQQRYYFDDKNLYYVNSTGIDEKSGVPNGDRIPKHYKSWPEELEIHVHSASMYPVNDKRYGWGGTVAVFTSDQSQFYYRMNGFFATLSSNSYCLSSNVLLSGTSYTVSEDYPFDFDNPGQPFNSILINKKFGVDVFVRESLWSLGTIFHCGVHSYQPDSVGLIYPNEAGVYSTTRFAISTLDCEYSQWTSWLPCTSTCKGGTTYRWRYPLNEVMAGGLECTITSQISACNSDVECLPCAFTDWGNWSPCSASCGGGITIRTRELTHSAPGCDSLLKETSECNSSPCPVDCVLSSWSPWTDCSKFLCEGTKSRYRVVVREAMNGGTACPSSNQLRQVVECSEGCEGVCDAQIEPICQNSGECFNIGNDGYYCKCAEGFYGRNCTISSDNKFNIILGTSSGLAIGLLVILFILLLGRSRN</sequence>
<keyword evidence="7" id="KW-1133">Transmembrane helix</keyword>
<keyword evidence="6" id="KW-0245">EGF-like domain</keyword>
<dbReference type="InterPro" id="IPR052065">
    <property type="entry name" value="Compl_asym_regulator"/>
</dbReference>
<dbReference type="PANTHER" id="PTHR22906:SF43">
    <property type="entry name" value="PROPERDIN"/>
    <property type="match status" value="1"/>
</dbReference>
<evidence type="ECO:0000256" key="2">
    <source>
        <dbReference type="ARBA" id="ARBA00022525"/>
    </source>
</evidence>
<dbReference type="PROSITE" id="PS00022">
    <property type="entry name" value="EGF_1"/>
    <property type="match status" value="1"/>
</dbReference>
<dbReference type="Pfam" id="PF00008">
    <property type="entry name" value="EGF"/>
    <property type="match status" value="1"/>
</dbReference>
<dbReference type="EMBL" id="JIBK01000008">
    <property type="protein sequence ID" value="POM82970.1"/>
    <property type="molecule type" value="Genomic_DNA"/>
</dbReference>
<dbReference type="InterPro" id="IPR000742">
    <property type="entry name" value="EGF"/>
</dbReference>
<keyword evidence="10" id="KW-1185">Reference proteome</keyword>
<feature type="domain" description="EGF-like" evidence="8">
    <location>
        <begin position="553"/>
        <end position="592"/>
    </location>
</feature>
<dbReference type="InterPro" id="IPR000884">
    <property type="entry name" value="TSP1_rpt"/>
</dbReference>
<evidence type="ECO:0000313" key="9">
    <source>
        <dbReference type="EMBL" id="POM82970.1"/>
    </source>
</evidence>
<evidence type="ECO:0000256" key="7">
    <source>
        <dbReference type="SAM" id="Phobius"/>
    </source>
</evidence>
<dbReference type="Gene3D" id="2.10.25.10">
    <property type="entry name" value="Laminin"/>
    <property type="match status" value="1"/>
</dbReference>
<dbReference type="OrthoDB" id="336181at2759"/>
<keyword evidence="4" id="KW-0677">Repeat</keyword>
<dbReference type="PROSITE" id="PS01186">
    <property type="entry name" value="EGF_2"/>
    <property type="match status" value="1"/>
</dbReference>
<gene>
    <name evidence="9" type="ORF">CmeUKMEL1_05055</name>
</gene>
<protein>
    <submittedName>
        <fullName evidence="9">Thrombospondin type 1 domain protein</fullName>
    </submittedName>
</protein>
<organism evidence="9 10">
    <name type="scientific">Cryptosporidium meleagridis</name>
    <dbReference type="NCBI Taxonomy" id="93969"/>
    <lineage>
        <taxon>Eukaryota</taxon>
        <taxon>Sar</taxon>
        <taxon>Alveolata</taxon>
        <taxon>Apicomplexa</taxon>
        <taxon>Conoidasida</taxon>
        <taxon>Coccidia</taxon>
        <taxon>Eucoccidiorida</taxon>
        <taxon>Eimeriorina</taxon>
        <taxon>Cryptosporidiidae</taxon>
        <taxon>Cryptosporidium</taxon>
    </lineage>
</organism>
<feature type="transmembrane region" description="Helical" evidence="7">
    <location>
        <begin position="599"/>
        <end position="622"/>
    </location>
</feature>
<proteinExistence type="predicted"/>
<keyword evidence="5 6" id="KW-1015">Disulfide bond</keyword>
<keyword evidence="2" id="KW-0964">Secreted</keyword>
<dbReference type="PANTHER" id="PTHR22906">
    <property type="entry name" value="PROPERDIN"/>
    <property type="match status" value="1"/>
</dbReference>
<evidence type="ECO:0000259" key="8">
    <source>
        <dbReference type="PROSITE" id="PS50026"/>
    </source>
</evidence>
<feature type="disulfide bond" evidence="6">
    <location>
        <begin position="582"/>
        <end position="591"/>
    </location>
</feature>
<name>A0A2P4YYY1_9CRYT</name>
<dbReference type="PROSITE" id="PS50026">
    <property type="entry name" value="EGF_3"/>
    <property type="match status" value="1"/>
</dbReference>
<comment type="subcellular location">
    <subcellularLocation>
        <location evidence="1">Secreted</location>
    </subcellularLocation>
</comment>
<evidence type="ECO:0000313" key="10">
    <source>
        <dbReference type="Proteomes" id="UP000236928"/>
    </source>
</evidence>
<dbReference type="VEuPathDB" id="CryptoDB:CmeUKMEL1_05055"/>
<dbReference type="Gene3D" id="2.20.100.10">
    <property type="entry name" value="Thrombospondin type-1 (TSP1) repeat"/>
    <property type="match status" value="3"/>
</dbReference>
<evidence type="ECO:0000256" key="1">
    <source>
        <dbReference type="ARBA" id="ARBA00004613"/>
    </source>
</evidence>
<dbReference type="Proteomes" id="UP000236928">
    <property type="component" value="Unassembled WGS sequence"/>
</dbReference>
<feature type="transmembrane region" description="Helical" evidence="7">
    <location>
        <begin position="16"/>
        <end position="32"/>
    </location>
</feature>
<dbReference type="SUPFAM" id="SSF82895">
    <property type="entry name" value="TSP-1 type 1 repeat"/>
    <property type="match status" value="3"/>
</dbReference>
<keyword evidence="7" id="KW-0812">Transmembrane</keyword>
<keyword evidence="7" id="KW-0472">Membrane</keyword>
<dbReference type="CDD" id="cd00054">
    <property type="entry name" value="EGF_CA"/>
    <property type="match status" value="1"/>
</dbReference>